<dbReference type="InterPro" id="IPR036291">
    <property type="entry name" value="NAD(P)-bd_dom_sf"/>
</dbReference>
<keyword evidence="2" id="KW-0560">Oxidoreductase</keyword>
<dbReference type="Proteomes" id="UP000289437">
    <property type="component" value="Unassembled WGS sequence"/>
</dbReference>
<dbReference type="Pfam" id="PF13561">
    <property type="entry name" value="adh_short_C2"/>
    <property type="match status" value="1"/>
</dbReference>
<dbReference type="GO" id="GO:0016491">
    <property type="term" value="F:oxidoreductase activity"/>
    <property type="evidence" value="ECO:0007669"/>
    <property type="project" value="UniProtKB-KW"/>
</dbReference>
<name>A0A4V1L5E2_9BACT</name>
<protein>
    <submittedName>
        <fullName evidence="4">3-oxoacyl-[acyl-carrier protein] reductase</fullName>
    </submittedName>
</protein>
<accession>A0A4V1L5E2</accession>
<organism evidence="4 5">
    <name type="scientific">Granulicella sibirica</name>
    <dbReference type="NCBI Taxonomy" id="2479048"/>
    <lineage>
        <taxon>Bacteria</taxon>
        <taxon>Pseudomonadati</taxon>
        <taxon>Acidobacteriota</taxon>
        <taxon>Terriglobia</taxon>
        <taxon>Terriglobales</taxon>
        <taxon>Acidobacteriaceae</taxon>
        <taxon>Granulicella</taxon>
    </lineage>
</organism>
<evidence type="ECO:0000313" key="5">
    <source>
        <dbReference type="Proteomes" id="UP000289437"/>
    </source>
</evidence>
<dbReference type="FunFam" id="3.40.50.720:FF:000084">
    <property type="entry name" value="Short-chain dehydrogenase reductase"/>
    <property type="match status" value="1"/>
</dbReference>
<gene>
    <name evidence="4" type="ORF">GRAN_2311</name>
</gene>
<dbReference type="InterPro" id="IPR020904">
    <property type="entry name" value="Sc_DH/Rdtase_CS"/>
</dbReference>
<dbReference type="InterPro" id="IPR002347">
    <property type="entry name" value="SDR_fam"/>
</dbReference>
<dbReference type="PROSITE" id="PS00061">
    <property type="entry name" value="ADH_SHORT"/>
    <property type="match status" value="1"/>
</dbReference>
<keyword evidence="5" id="KW-1185">Reference proteome</keyword>
<dbReference type="RefSeq" id="WP_128913111.1">
    <property type="nucleotide sequence ID" value="NZ_RDSM01000002.1"/>
</dbReference>
<evidence type="ECO:0000256" key="2">
    <source>
        <dbReference type="ARBA" id="ARBA00023002"/>
    </source>
</evidence>
<sequence>MNFLNKVAVVTGASQGIGKAIATRLASDGATVVIDYRDQSEMADELISDLKDKGYKASAFQADMSKGADCDALIEHVVSTFGVIDILVSNAGVEHFGKLEDITQEDFTRVFSINVAGQLFVTQAASRHIPSGGRIVLTSSVSARRSVLHHTLYAASKAAVSAMVLNLAPELGERGITINAVAPGGTQTNMAKDAGKLYVRPGLEDLPFDRLMKATSALRRLAQPEEIAAAVAFLASDEASYITGSTLAVDGGTY</sequence>
<comment type="similarity">
    <text evidence="1">Belongs to the short-chain dehydrogenases/reductases (SDR) family.</text>
</comment>
<dbReference type="AlphaFoldDB" id="A0A4V1L5E2"/>
<reference evidence="5" key="2">
    <citation type="submission" date="2019-02" db="EMBL/GenBank/DDBJ databases">
        <title>Granulicella sibirica sp. nov., a psychrotolerant acidobacterium isolated from an organic soil layer in forested tundra, West Siberia.</title>
        <authorList>
            <person name="Oshkin I.Y."/>
            <person name="Kulichevskaya I.S."/>
            <person name="Rijpstra W.I.C."/>
            <person name="Sinninghe Damste J.S."/>
            <person name="Rakitin A.L."/>
            <person name="Ravin N.V."/>
            <person name="Dedysh S.N."/>
        </authorList>
    </citation>
    <scope>NUCLEOTIDE SEQUENCE [LARGE SCALE GENOMIC DNA]</scope>
    <source>
        <strain evidence="5">AF10</strain>
    </source>
</reference>
<dbReference type="PANTHER" id="PTHR43639">
    <property type="entry name" value="OXIDOREDUCTASE, SHORT-CHAIN DEHYDROGENASE/REDUCTASE FAMILY (AFU_ORTHOLOGUE AFUA_5G02870)"/>
    <property type="match status" value="1"/>
</dbReference>
<dbReference type="NCBIfam" id="NF005559">
    <property type="entry name" value="PRK07231.1"/>
    <property type="match status" value="1"/>
</dbReference>
<dbReference type="PRINTS" id="PR00081">
    <property type="entry name" value="GDHRDH"/>
</dbReference>
<evidence type="ECO:0000313" key="4">
    <source>
        <dbReference type="EMBL" id="RXH55454.1"/>
    </source>
</evidence>
<dbReference type="OrthoDB" id="9803333at2"/>
<comment type="caution">
    <text evidence="4">The sequence shown here is derived from an EMBL/GenBank/DDBJ whole genome shotgun (WGS) entry which is preliminary data.</text>
</comment>
<dbReference type="EMBL" id="RDSM01000002">
    <property type="protein sequence ID" value="RXH55454.1"/>
    <property type="molecule type" value="Genomic_DNA"/>
</dbReference>
<dbReference type="Gene3D" id="3.40.50.720">
    <property type="entry name" value="NAD(P)-binding Rossmann-like Domain"/>
    <property type="match status" value="1"/>
</dbReference>
<reference evidence="4 5" key="1">
    <citation type="submission" date="2018-11" db="EMBL/GenBank/DDBJ databases">
        <authorList>
            <person name="Mardanov A.V."/>
            <person name="Ravin N.V."/>
            <person name="Dedysh S.N."/>
        </authorList>
    </citation>
    <scope>NUCLEOTIDE SEQUENCE [LARGE SCALE GENOMIC DNA]</scope>
    <source>
        <strain evidence="4 5">AF10</strain>
    </source>
</reference>
<dbReference type="PANTHER" id="PTHR43639:SF1">
    <property type="entry name" value="SHORT-CHAIN DEHYDROGENASE_REDUCTASE FAMILY PROTEIN"/>
    <property type="match status" value="1"/>
</dbReference>
<dbReference type="SUPFAM" id="SSF51735">
    <property type="entry name" value="NAD(P)-binding Rossmann-fold domains"/>
    <property type="match status" value="1"/>
</dbReference>
<dbReference type="PRINTS" id="PR00080">
    <property type="entry name" value="SDRFAMILY"/>
</dbReference>
<proteinExistence type="inferred from homology"/>
<evidence type="ECO:0000259" key="3">
    <source>
        <dbReference type="SMART" id="SM00822"/>
    </source>
</evidence>
<evidence type="ECO:0000256" key="1">
    <source>
        <dbReference type="ARBA" id="ARBA00006484"/>
    </source>
</evidence>
<feature type="domain" description="Ketoreductase" evidence="3">
    <location>
        <begin position="6"/>
        <end position="184"/>
    </location>
</feature>
<dbReference type="SMART" id="SM00822">
    <property type="entry name" value="PKS_KR"/>
    <property type="match status" value="1"/>
</dbReference>
<dbReference type="InterPro" id="IPR057326">
    <property type="entry name" value="KR_dom"/>
</dbReference>